<keyword evidence="3" id="KW-0805">Transcription regulation</keyword>
<evidence type="ECO:0000259" key="7">
    <source>
        <dbReference type="Pfam" id="PF04542"/>
    </source>
</evidence>
<keyword evidence="5" id="KW-0804">Transcription</keyword>
<dbReference type="PANTHER" id="PTHR30173:SF43">
    <property type="entry name" value="ECF RNA POLYMERASE SIGMA FACTOR SIGI-RELATED"/>
    <property type="match status" value="1"/>
</dbReference>
<evidence type="ECO:0000259" key="8">
    <source>
        <dbReference type="Pfam" id="PF08281"/>
    </source>
</evidence>
<dbReference type="RefSeq" id="WP_348786521.1">
    <property type="nucleotide sequence ID" value="NZ_CP157390.1"/>
</dbReference>
<dbReference type="GO" id="GO:0006352">
    <property type="term" value="P:DNA-templated transcription initiation"/>
    <property type="evidence" value="ECO:0007669"/>
    <property type="project" value="InterPro"/>
</dbReference>
<dbReference type="Gene3D" id="1.10.1740.10">
    <property type="match status" value="1"/>
</dbReference>
<name>A0AAU7G7Y5_9MICO</name>
<evidence type="ECO:0000256" key="2">
    <source>
        <dbReference type="ARBA" id="ARBA00011344"/>
    </source>
</evidence>
<feature type="domain" description="RNA polymerase sigma factor 70 region 4 type 2" evidence="8">
    <location>
        <begin position="129"/>
        <end position="175"/>
    </location>
</feature>
<dbReference type="Gene3D" id="1.10.10.10">
    <property type="entry name" value="Winged helix-like DNA-binding domain superfamily/Winged helix DNA-binding domain"/>
    <property type="match status" value="1"/>
</dbReference>
<evidence type="ECO:0000259" key="9">
    <source>
        <dbReference type="Pfam" id="PF12680"/>
    </source>
</evidence>
<dbReference type="NCBIfam" id="TIGR02937">
    <property type="entry name" value="sigma70-ECF"/>
    <property type="match status" value="1"/>
</dbReference>
<dbReference type="InterPro" id="IPR007627">
    <property type="entry name" value="RNA_pol_sigma70_r2"/>
</dbReference>
<feature type="domain" description="RNA polymerase sigma-70 region 2" evidence="7">
    <location>
        <begin position="17"/>
        <end position="77"/>
    </location>
</feature>
<evidence type="ECO:0000256" key="6">
    <source>
        <dbReference type="SAM" id="MobiDB-lite"/>
    </source>
</evidence>
<evidence type="ECO:0000313" key="10">
    <source>
        <dbReference type="EMBL" id="XBM46536.1"/>
    </source>
</evidence>
<dbReference type="SUPFAM" id="SSF88946">
    <property type="entry name" value="Sigma2 domain of RNA polymerase sigma factors"/>
    <property type="match status" value="1"/>
</dbReference>
<feature type="compositionally biased region" description="Low complexity" evidence="6">
    <location>
        <begin position="93"/>
        <end position="105"/>
    </location>
</feature>
<dbReference type="Pfam" id="PF12680">
    <property type="entry name" value="SnoaL_2"/>
    <property type="match status" value="1"/>
</dbReference>
<dbReference type="EMBL" id="CP157390">
    <property type="protein sequence ID" value="XBM46536.1"/>
    <property type="molecule type" value="Genomic_DNA"/>
</dbReference>
<feature type="region of interest" description="Disordered" evidence="6">
    <location>
        <begin position="80"/>
        <end position="105"/>
    </location>
</feature>
<dbReference type="SUPFAM" id="SSF88659">
    <property type="entry name" value="Sigma3 and sigma4 domains of RNA polymerase sigma factors"/>
    <property type="match status" value="1"/>
</dbReference>
<dbReference type="InterPro" id="IPR032710">
    <property type="entry name" value="NTF2-like_dom_sf"/>
</dbReference>
<comment type="subunit">
    <text evidence="2">Interacts transiently with the RNA polymerase catalytic core formed by RpoA, RpoB, RpoC and RpoZ (2 alpha, 1 beta, 1 beta' and 1 omega subunit) to form the RNA polymerase holoenzyme that can initiate transcription.</text>
</comment>
<dbReference type="Pfam" id="PF04542">
    <property type="entry name" value="Sigma70_r2"/>
    <property type="match status" value="1"/>
</dbReference>
<dbReference type="AlphaFoldDB" id="A0AAU7G7Y5"/>
<sequence length="299" mass="32461">MTETTQTELAAEFDRQRSYLVAVAYRMLGSRADAEDAVQEAWFRLRRQDSAIGDLRAWLTRVVSRISLDLLRSRGRRREDPLVEDAGPGGATAVGPSGPSAVAAGAAMSGDPALRAEQVDRVTEALVIVLDRLSPEERLAYVLHDVFGLPFDDIAGILDRTPQATRKLASRARERVRGADDVPGRPRATKAQQRAVVEAFLEAAGSGDVERLVRILHPDVVFRIDEGAEGVRVVRGPEQIAHGATAFRTANAGTDFRIVESDGRFGVLSRRPDGSVALLLFTVEGDRIVAMQAAPATWD</sequence>
<dbReference type="Gene3D" id="3.10.450.50">
    <property type="match status" value="1"/>
</dbReference>
<dbReference type="GO" id="GO:0003677">
    <property type="term" value="F:DNA binding"/>
    <property type="evidence" value="ECO:0007669"/>
    <property type="project" value="InterPro"/>
</dbReference>
<reference evidence="10" key="1">
    <citation type="submission" date="2024-05" db="EMBL/GenBank/DDBJ databases">
        <title>The Natural Products Discovery Center: Release of the First 8490 Sequenced Strains for Exploring Actinobacteria Biosynthetic Diversity.</title>
        <authorList>
            <person name="Kalkreuter E."/>
            <person name="Kautsar S.A."/>
            <person name="Yang D."/>
            <person name="Bader C.D."/>
            <person name="Teijaro C.N."/>
            <person name="Fluegel L."/>
            <person name="Davis C.M."/>
            <person name="Simpson J.R."/>
            <person name="Lauterbach L."/>
            <person name="Steele A.D."/>
            <person name="Gui C."/>
            <person name="Meng S."/>
            <person name="Li G."/>
            <person name="Viehrig K."/>
            <person name="Ye F."/>
            <person name="Su P."/>
            <person name="Kiefer A.F."/>
            <person name="Nichols A."/>
            <person name="Cepeda A.J."/>
            <person name="Yan W."/>
            <person name="Fan B."/>
            <person name="Jiang Y."/>
            <person name="Adhikari A."/>
            <person name="Zheng C.-J."/>
            <person name="Schuster L."/>
            <person name="Cowan T.M."/>
            <person name="Smanski M.J."/>
            <person name="Chevrette M.G."/>
            <person name="de Carvalho L.P.S."/>
            <person name="Shen B."/>
        </authorList>
    </citation>
    <scope>NUCLEOTIDE SEQUENCE</scope>
    <source>
        <strain evidence="10">NPDC080035</strain>
    </source>
</reference>
<accession>A0AAU7G7Y5</accession>
<gene>
    <name evidence="10" type="ORF">AAME72_10555</name>
</gene>
<dbReference type="Pfam" id="PF08281">
    <property type="entry name" value="Sigma70_r4_2"/>
    <property type="match status" value="1"/>
</dbReference>
<comment type="similarity">
    <text evidence="1">Belongs to the sigma-70 factor family. ECF subfamily.</text>
</comment>
<evidence type="ECO:0000256" key="5">
    <source>
        <dbReference type="ARBA" id="ARBA00023163"/>
    </source>
</evidence>
<dbReference type="GO" id="GO:0016987">
    <property type="term" value="F:sigma factor activity"/>
    <property type="evidence" value="ECO:0007669"/>
    <property type="project" value="UniProtKB-KW"/>
</dbReference>
<proteinExistence type="inferred from homology"/>
<dbReference type="InterPro" id="IPR036388">
    <property type="entry name" value="WH-like_DNA-bd_sf"/>
</dbReference>
<dbReference type="InterPro" id="IPR013249">
    <property type="entry name" value="RNA_pol_sigma70_r4_t2"/>
</dbReference>
<dbReference type="InterPro" id="IPR014284">
    <property type="entry name" value="RNA_pol_sigma-70_dom"/>
</dbReference>
<dbReference type="InterPro" id="IPR013325">
    <property type="entry name" value="RNA_pol_sigma_r2"/>
</dbReference>
<dbReference type="InterPro" id="IPR052704">
    <property type="entry name" value="ECF_Sigma-70_Domain"/>
</dbReference>
<dbReference type="InterPro" id="IPR013324">
    <property type="entry name" value="RNA_pol_sigma_r3/r4-like"/>
</dbReference>
<evidence type="ECO:0000256" key="4">
    <source>
        <dbReference type="ARBA" id="ARBA00023082"/>
    </source>
</evidence>
<dbReference type="PANTHER" id="PTHR30173">
    <property type="entry name" value="SIGMA 19 FACTOR"/>
    <property type="match status" value="1"/>
</dbReference>
<dbReference type="InterPro" id="IPR037401">
    <property type="entry name" value="SnoaL-like"/>
</dbReference>
<organism evidence="10">
    <name type="scientific">Leifsonia sp. NPDC080035</name>
    <dbReference type="NCBI Taxonomy" id="3143936"/>
    <lineage>
        <taxon>Bacteria</taxon>
        <taxon>Bacillati</taxon>
        <taxon>Actinomycetota</taxon>
        <taxon>Actinomycetes</taxon>
        <taxon>Micrococcales</taxon>
        <taxon>Microbacteriaceae</taxon>
        <taxon>Leifsonia</taxon>
    </lineage>
</organism>
<evidence type="ECO:0000256" key="1">
    <source>
        <dbReference type="ARBA" id="ARBA00010641"/>
    </source>
</evidence>
<feature type="domain" description="SnoaL-like" evidence="9">
    <location>
        <begin position="197"/>
        <end position="271"/>
    </location>
</feature>
<keyword evidence="4" id="KW-0731">Sigma factor</keyword>
<dbReference type="SUPFAM" id="SSF54427">
    <property type="entry name" value="NTF2-like"/>
    <property type="match status" value="1"/>
</dbReference>
<evidence type="ECO:0000256" key="3">
    <source>
        <dbReference type="ARBA" id="ARBA00023015"/>
    </source>
</evidence>
<protein>
    <submittedName>
        <fullName evidence="10">Sigma-70 family RNA polymerase sigma factor</fullName>
    </submittedName>
</protein>